<comment type="caution">
    <text evidence="3">The sequence shown here is derived from an EMBL/GenBank/DDBJ whole genome shotgun (WGS) entry which is preliminary data.</text>
</comment>
<protein>
    <recommendedName>
        <fullName evidence="4">Isochorismatase-like domain-containing protein</fullName>
    </recommendedName>
</protein>
<dbReference type="InterPro" id="IPR052347">
    <property type="entry name" value="Isochorismatase_Nicotinamidase"/>
</dbReference>
<dbReference type="InterPro" id="IPR036380">
    <property type="entry name" value="Isochorismatase-like_sf"/>
</dbReference>
<comment type="similarity">
    <text evidence="1">Belongs to the isochorismatase family.</text>
</comment>
<name>A0A0F9QFJ2_9ZZZZ</name>
<sequence length="344" mass="38070">MKTPNHYDAKNCRDANYRPNTAMIQAAAASWAQRHNLRPVGSDGTRVHLLIIDDQADFSFKGAPLYVAGRSGTGAMDAHQNLVEFIYRNLSCISEITCTLDTHVPYQVFFNSAHLDESGNHPEANTIITADEYRHGKYRPNPAMAKQIGVTPVWLQKQFIHYCEQLEQSGKYSLMLWPYHCLLGTEGHRLAGVVDEARLFHSFARGAANTPSVKGGNPLTENYSIFRPEVTTCHDGRPIPGVQVNTQLLDQLLAADVVPVAGLAASHCVKTSIEDLLGYIQKQDPSLARKVYIMRDCTDSVVIPGVFDFTDDAEKAMQEFADAGMHLVDSTTPIQDWPDQPLSA</sequence>
<accession>A0A0F9QFJ2</accession>
<dbReference type="AlphaFoldDB" id="A0A0F9QFJ2"/>
<dbReference type="SUPFAM" id="SSF52499">
    <property type="entry name" value="Isochorismatase-like hydrolases"/>
    <property type="match status" value="1"/>
</dbReference>
<organism evidence="3">
    <name type="scientific">marine sediment metagenome</name>
    <dbReference type="NCBI Taxonomy" id="412755"/>
    <lineage>
        <taxon>unclassified sequences</taxon>
        <taxon>metagenomes</taxon>
        <taxon>ecological metagenomes</taxon>
    </lineage>
</organism>
<keyword evidence="2" id="KW-0378">Hydrolase</keyword>
<evidence type="ECO:0000313" key="3">
    <source>
        <dbReference type="EMBL" id="KKN42820.1"/>
    </source>
</evidence>
<reference evidence="3" key="1">
    <citation type="journal article" date="2015" name="Nature">
        <title>Complex archaea that bridge the gap between prokaryotes and eukaryotes.</title>
        <authorList>
            <person name="Spang A."/>
            <person name="Saw J.H."/>
            <person name="Jorgensen S.L."/>
            <person name="Zaremba-Niedzwiedzka K."/>
            <person name="Martijn J."/>
            <person name="Lind A.E."/>
            <person name="van Eijk R."/>
            <person name="Schleper C."/>
            <person name="Guy L."/>
            <person name="Ettema T.J."/>
        </authorList>
    </citation>
    <scope>NUCLEOTIDE SEQUENCE</scope>
</reference>
<dbReference type="GO" id="GO:0016787">
    <property type="term" value="F:hydrolase activity"/>
    <property type="evidence" value="ECO:0007669"/>
    <property type="project" value="UniProtKB-KW"/>
</dbReference>
<dbReference type="EMBL" id="LAZR01001555">
    <property type="protein sequence ID" value="KKN42820.1"/>
    <property type="molecule type" value="Genomic_DNA"/>
</dbReference>
<evidence type="ECO:0008006" key="4">
    <source>
        <dbReference type="Google" id="ProtNLM"/>
    </source>
</evidence>
<gene>
    <name evidence="3" type="ORF">LCGC14_0709520</name>
</gene>
<dbReference type="PANTHER" id="PTHR11080:SF2">
    <property type="entry name" value="LD05707P"/>
    <property type="match status" value="1"/>
</dbReference>
<dbReference type="Gene3D" id="3.40.50.850">
    <property type="entry name" value="Isochorismatase-like"/>
    <property type="match status" value="1"/>
</dbReference>
<dbReference type="PANTHER" id="PTHR11080">
    <property type="entry name" value="PYRAZINAMIDASE/NICOTINAMIDASE"/>
    <property type="match status" value="1"/>
</dbReference>
<evidence type="ECO:0000256" key="1">
    <source>
        <dbReference type="ARBA" id="ARBA00006336"/>
    </source>
</evidence>
<evidence type="ECO:0000256" key="2">
    <source>
        <dbReference type="ARBA" id="ARBA00022801"/>
    </source>
</evidence>
<proteinExistence type="inferred from homology"/>